<feature type="coiled-coil region" evidence="1">
    <location>
        <begin position="14"/>
        <end position="55"/>
    </location>
</feature>
<reference evidence="2 3" key="1">
    <citation type="journal article" date="2011" name="J. Microbiol.">
        <title>Complete genome of Leptospirillum ferriphilum ML-04 provides insight into its physiology and environmental adaptation.</title>
        <authorList>
            <person name="Mi S."/>
            <person name="Song J."/>
            <person name="Lin J."/>
            <person name="Che Y."/>
            <person name="Zheng H."/>
            <person name="Lin J."/>
        </authorList>
    </citation>
    <scope>NUCLEOTIDE SEQUENCE [LARGE SCALE GENOMIC DNA]</scope>
    <source>
        <strain evidence="2 3">ML-04</strain>
    </source>
</reference>
<sequence length="133" mass="15475">MGWIADLLKEIPSAAKFKADLEDMEKENKNLKEKNQDLMRKLNLAERELEKEKSFTNKLDPLADEVLRFLISVDEAQASQIASRLNKSKVIIEMHLSDLNEREHIGVRHVLSEEPIYFLKQKGRKYLHANGFI</sequence>
<protein>
    <recommendedName>
        <fullName evidence="4">ArsR family transcriptional regulator</fullName>
    </recommendedName>
</protein>
<dbReference type="AlphaFoldDB" id="J9ZDG6"/>
<evidence type="ECO:0008006" key="4">
    <source>
        <dbReference type="Google" id="ProtNLM"/>
    </source>
</evidence>
<organism evidence="2 3">
    <name type="scientific">Leptospirillum ferriphilum (strain ML-04)</name>
    <dbReference type="NCBI Taxonomy" id="1048260"/>
    <lineage>
        <taxon>Bacteria</taxon>
        <taxon>Pseudomonadati</taxon>
        <taxon>Nitrospirota</taxon>
        <taxon>Nitrospiria</taxon>
        <taxon>Nitrospirales</taxon>
        <taxon>Nitrospiraceae</taxon>
        <taxon>Leptospirillum</taxon>
    </lineage>
</organism>
<accession>J9ZDG6</accession>
<gene>
    <name evidence="2" type="ordered locus">LFML04_1656</name>
</gene>
<dbReference type="Proteomes" id="UP000006177">
    <property type="component" value="Chromosome"/>
</dbReference>
<keyword evidence="1" id="KW-0175">Coiled coil</keyword>
<name>J9ZDG6_LEPFM</name>
<dbReference type="KEGG" id="lfi:LFML04_1656"/>
<evidence type="ECO:0000313" key="3">
    <source>
        <dbReference type="Proteomes" id="UP000006177"/>
    </source>
</evidence>
<evidence type="ECO:0000313" key="2">
    <source>
        <dbReference type="EMBL" id="AFS53858.1"/>
    </source>
</evidence>
<evidence type="ECO:0000256" key="1">
    <source>
        <dbReference type="SAM" id="Coils"/>
    </source>
</evidence>
<dbReference type="EMBL" id="CP002919">
    <property type="protein sequence ID" value="AFS53858.1"/>
    <property type="molecule type" value="Genomic_DNA"/>
</dbReference>
<dbReference type="STRING" id="1048260.LFML04_1656"/>
<dbReference type="PATRIC" id="fig|1048260.3.peg.1772"/>
<dbReference type="RefSeq" id="WP_014961363.1">
    <property type="nucleotide sequence ID" value="NC_018649.1"/>
</dbReference>
<proteinExistence type="predicted"/>
<dbReference type="HOGENOM" id="CLU_1904116_0_0_0"/>